<reference evidence="1 2" key="1">
    <citation type="submission" date="2021-07" db="EMBL/GenBank/DDBJ databases">
        <authorList>
            <person name="Palmer J.M."/>
        </authorList>
    </citation>
    <scope>NUCLEOTIDE SEQUENCE [LARGE SCALE GENOMIC DNA]</scope>
    <source>
        <strain evidence="1 2">AT_MEX2019</strain>
        <tissue evidence="1">Muscle</tissue>
    </source>
</reference>
<comment type="caution">
    <text evidence="1">The sequence shown here is derived from an EMBL/GenBank/DDBJ whole genome shotgun (WGS) entry which is preliminary data.</text>
</comment>
<keyword evidence="2" id="KW-1185">Reference proteome</keyword>
<accession>A0ABU7ARU8</accession>
<dbReference type="EMBL" id="JAHUTI010026516">
    <property type="protein sequence ID" value="MED6240769.1"/>
    <property type="molecule type" value="Genomic_DNA"/>
</dbReference>
<sequence length="118" mass="13614">MTWMTENYQHTCLAQPWKETTTNSRIHIINHFSCTAPRKEFPTAGISVTLQRYKSTSRAVFFLISRSNLCIEGTARDCLDLTGRVKNSFFEEIKRNKSQTSFLPVLKKTTLKQHLCAL</sequence>
<evidence type="ECO:0000313" key="2">
    <source>
        <dbReference type="Proteomes" id="UP001345963"/>
    </source>
</evidence>
<protein>
    <submittedName>
        <fullName evidence="1">Uncharacterized protein</fullName>
    </submittedName>
</protein>
<proteinExistence type="predicted"/>
<organism evidence="1 2">
    <name type="scientific">Ataeniobius toweri</name>
    <dbReference type="NCBI Taxonomy" id="208326"/>
    <lineage>
        <taxon>Eukaryota</taxon>
        <taxon>Metazoa</taxon>
        <taxon>Chordata</taxon>
        <taxon>Craniata</taxon>
        <taxon>Vertebrata</taxon>
        <taxon>Euteleostomi</taxon>
        <taxon>Actinopterygii</taxon>
        <taxon>Neopterygii</taxon>
        <taxon>Teleostei</taxon>
        <taxon>Neoteleostei</taxon>
        <taxon>Acanthomorphata</taxon>
        <taxon>Ovalentaria</taxon>
        <taxon>Atherinomorphae</taxon>
        <taxon>Cyprinodontiformes</taxon>
        <taxon>Goodeidae</taxon>
        <taxon>Ataeniobius</taxon>
    </lineage>
</organism>
<name>A0ABU7ARU8_9TELE</name>
<gene>
    <name evidence="1" type="ORF">ATANTOWER_027788</name>
</gene>
<dbReference type="Proteomes" id="UP001345963">
    <property type="component" value="Unassembled WGS sequence"/>
</dbReference>
<evidence type="ECO:0000313" key="1">
    <source>
        <dbReference type="EMBL" id="MED6240769.1"/>
    </source>
</evidence>